<comment type="caution">
    <text evidence="3">The sequence shown here is derived from an EMBL/GenBank/DDBJ whole genome shotgun (WGS) entry which is preliminary data.</text>
</comment>
<feature type="coiled-coil region" evidence="1">
    <location>
        <begin position="507"/>
        <end position="534"/>
    </location>
</feature>
<evidence type="ECO:0000256" key="1">
    <source>
        <dbReference type="SAM" id="Coils"/>
    </source>
</evidence>
<keyword evidence="4" id="KW-1185">Reference proteome</keyword>
<feature type="compositionally biased region" description="Polar residues" evidence="2">
    <location>
        <begin position="40"/>
        <end position="58"/>
    </location>
</feature>
<name>A0ABP9YR20_9FUNG</name>
<evidence type="ECO:0000256" key="2">
    <source>
        <dbReference type="SAM" id="MobiDB-lite"/>
    </source>
</evidence>
<feature type="coiled-coil region" evidence="1">
    <location>
        <begin position="355"/>
        <end position="382"/>
    </location>
</feature>
<dbReference type="PANTHER" id="PTHR31859:SF1">
    <property type="entry name" value="TETRATRICOPEPTIDE REPEAT PROTEIN 39C"/>
    <property type="match status" value="1"/>
</dbReference>
<dbReference type="InterPro" id="IPR019412">
    <property type="entry name" value="IML2/TPR_39"/>
</dbReference>
<dbReference type="Pfam" id="PF10300">
    <property type="entry name" value="Iml2-TPR_39"/>
    <property type="match status" value="1"/>
</dbReference>
<proteinExistence type="predicted"/>
<organism evidence="3 4">
    <name type="scientific">Mucor flavus</name>
    <dbReference type="NCBI Taxonomy" id="439312"/>
    <lineage>
        <taxon>Eukaryota</taxon>
        <taxon>Fungi</taxon>
        <taxon>Fungi incertae sedis</taxon>
        <taxon>Mucoromycota</taxon>
        <taxon>Mucoromycotina</taxon>
        <taxon>Mucoromycetes</taxon>
        <taxon>Mucorales</taxon>
        <taxon>Mucorineae</taxon>
        <taxon>Mucoraceae</taxon>
        <taxon>Mucor</taxon>
    </lineage>
</organism>
<evidence type="ECO:0000313" key="4">
    <source>
        <dbReference type="Proteomes" id="UP001473302"/>
    </source>
</evidence>
<reference evidence="3 4" key="1">
    <citation type="submission" date="2024-04" db="EMBL/GenBank/DDBJ databases">
        <title>genome sequences of Mucor flavus KT1a and Helicostylum pulchrum KT1b strains isolated from the surface of a dry-aged beef.</title>
        <authorList>
            <person name="Toyotome T."/>
            <person name="Hosono M."/>
            <person name="Torimaru M."/>
            <person name="Fukuda K."/>
            <person name="Mikami N."/>
        </authorList>
    </citation>
    <scope>NUCLEOTIDE SEQUENCE [LARGE SCALE GENOMIC DNA]</scope>
    <source>
        <strain evidence="3 4">KT1a</strain>
    </source>
</reference>
<dbReference type="InterPro" id="IPR011990">
    <property type="entry name" value="TPR-like_helical_dom_sf"/>
</dbReference>
<sequence length="661" mass="75662">MESKLVKSFSFSSKKSSSSLPIKTPTTPTGGILSKLSAPFGTTKSTPVTPASSPPLESTQQQFMDDIAQVRVALDLFLNSNINEAEEILKPHYKDSLYYSLGYSFILYLKCVMTFQHDDINMTLDVLKHTIGLAGRLRRRDSGWFDSITSWVKGTTLEDVKQMTVVERHAELVYSEAYLLKALLSILYDESVMSFLRESLNIRSSYNTYLVLEKYLEFATTQDKLVDELDDHFTSGVALGVGCFNLILSMLPASVIKVAEFIGFSSDRAHGLHVLEVVGGWDKCHSINDKRSAVIAAKTGLRRELCDMVLIMYHIVLSKIVPLSNVDIPFAENILNDCLNRYPRGVFFLYFNGRLMVNKRLLDKAEEQYKEAIETQKEWKQLQHMCFWELGIIYIMRQEWQNAYDVYTGLSKDSNWSKAVYTYLKAISLYMLANETTDETVKATHMKKVISYMEQVNGEKQKIAGKSIPMEKYVSRKARKFKSQSNYLLLPDLEILNAFTALDFIPVDILNNNMKRIDAALDQLSKKNKHYEDDLCLAEFLRAITSRMLYEQGHNTSQMHTTHEKSLQVVFDNADKILLDHYIYYFSHYEKARMLVLDKDYTQAEANVQVILKANDRGHYGKGSGPHAKNKYSLASALVFKCHNLMTQIKLAKEETKRYIL</sequence>
<evidence type="ECO:0000313" key="3">
    <source>
        <dbReference type="EMBL" id="GAA5809296.1"/>
    </source>
</evidence>
<keyword evidence="1" id="KW-0175">Coiled coil</keyword>
<dbReference type="PANTHER" id="PTHR31859">
    <property type="entry name" value="TETRATRICOPEPTIDE REPEAT PROTEIN 39 FAMILY MEMBER"/>
    <property type="match status" value="1"/>
</dbReference>
<accession>A0ABP9YR20</accession>
<dbReference type="Proteomes" id="UP001473302">
    <property type="component" value="Unassembled WGS sequence"/>
</dbReference>
<evidence type="ECO:0008006" key="5">
    <source>
        <dbReference type="Google" id="ProtNLM"/>
    </source>
</evidence>
<protein>
    <recommendedName>
        <fullName evidence="5">Tetratricopeptide repeat protein 39B</fullName>
    </recommendedName>
</protein>
<feature type="compositionally biased region" description="Low complexity" evidence="2">
    <location>
        <begin position="1"/>
        <end position="31"/>
    </location>
</feature>
<dbReference type="EMBL" id="BAABUK010000004">
    <property type="protein sequence ID" value="GAA5809296.1"/>
    <property type="molecule type" value="Genomic_DNA"/>
</dbReference>
<gene>
    <name evidence="3" type="ORF">MFLAVUS_002703</name>
</gene>
<feature type="region of interest" description="Disordered" evidence="2">
    <location>
        <begin position="1"/>
        <end position="58"/>
    </location>
</feature>
<dbReference type="SUPFAM" id="SSF48452">
    <property type="entry name" value="TPR-like"/>
    <property type="match status" value="1"/>
</dbReference>
<dbReference type="Gene3D" id="1.25.40.10">
    <property type="entry name" value="Tetratricopeptide repeat domain"/>
    <property type="match status" value="1"/>
</dbReference>